<accession>A0A3P6NTR2</accession>
<evidence type="ECO:0000259" key="1">
    <source>
        <dbReference type="PROSITE" id="PS50020"/>
    </source>
</evidence>
<feature type="domain" description="PDZ" evidence="2">
    <location>
        <begin position="40"/>
        <end position="117"/>
    </location>
</feature>
<dbReference type="Gene3D" id="2.30.42.10">
    <property type="match status" value="1"/>
</dbReference>
<dbReference type="PANTHER" id="PTHR46221">
    <property type="entry name" value="FERM AND PDZ DOMAIN-CONTAINING PROTEIN FAMILY MEMBER"/>
    <property type="match status" value="1"/>
</dbReference>
<dbReference type="PROSITE" id="PS50106">
    <property type="entry name" value="PDZ"/>
    <property type="match status" value="1"/>
</dbReference>
<dbReference type="SUPFAM" id="SSF50156">
    <property type="entry name" value="PDZ domain-like"/>
    <property type="match status" value="1"/>
</dbReference>
<dbReference type="CDD" id="cd00201">
    <property type="entry name" value="WW"/>
    <property type="match status" value="1"/>
</dbReference>
<dbReference type="AlphaFoldDB" id="A0A3P6NTR2"/>
<dbReference type="SMART" id="SM00228">
    <property type="entry name" value="PDZ"/>
    <property type="match status" value="1"/>
</dbReference>
<dbReference type="Gene3D" id="2.20.70.10">
    <property type="match status" value="1"/>
</dbReference>
<evidence type="ECO:0000313" key="3">
    <source>
        <dbReference type="EMBL" id="VDK18831.1"/>
    </source>
</evidence>
<dbReference type="InterPro" id="IPR036020">
    <property type="entry name" value="WW_dom_sf"/>
</dbReference>
<dbReference type="SUPFAM" id="SSF51045">
    <property type="entry name" value="WW domain"/>
    <property type="match status" value="1"/>
</dbReference>
<dbReference type="Pfam" id="PF00397">
    <property type="entry name" value="WW"/>
    <property type="match status" value="1"/>
</dbReference>
<dbReference type="OrthoDB" id="5859304at2759"/>
<proteinExistence type="predicted"/>
<name>A0A3P6NTR2_ANISI</name>
<dbReference type="SMART" id="SM00456">
    <property type="entry name" value="WW"/>
    <property type="match status" value="1"/>
</dbReference>
<dbReference type="InterPro" id="IPR001202">
    <property type="entry name" value="WW_dom"/>
</dbReference>
<evidence type="ECO:0008006" key="5">
    <source>
        <dbReference type="Google" id="ProtNLM"/>
    </source>
</evidence>
<dbReference type="InterPro" id="IPR036034">
    <property type="entry name" value="PDZ_sf"/>
</dbReference>
<dbReference type="Pfam" id="PF00595">
    <property type="entry name" value="PDZ"/>
    <property type="match status" value="1"/>
</dbReference>
<dbReference type="PROSITE" id="PS50020">
    <property type="entry name" value="WW_DOMAIN_2"/>
    <property type="match status" value="1"/>
</dbReference>
<sequence length="131" mass="14396">MGLPYAWEQAIDSAGNLYFINHITRETTYEDPRQTASKRIVQISRDLTHGYGFVAASQRPVVVQFVSPAGPSCGKLFVNDQILTVNGINVEDATKEKVVDLIQNSNQLLTLIVSQVPLSQVTSLVHSLLIS</sequence>
<dbReference type="PANTHER" id="PTHR46221:SF3">
    <property type="entry name" value="FERM AND PDZ DOMAIN-CONTAINING PROTEIN 4"/>
    <property type="match status" value="1"/>
</dbReference>
<evidence type="ECO:0000259" key="2">
    <source>
        <dbReference type="PROSITE" id="PS50106"/>
    </source>
</evidence>
<dbReference type="PROSITE" id="PS01159">
    <property type="entry name" value="WW_DOMAIN_1"/>
    <property type="match status" value="1"/>
</dbReference>
<protein>
    <recommendedName>
        <fullName evidence="5">PDZ domain-containing protein</fullName>
    </recommendedName>
</protein>
<feature type="domain" description="WW" evidence="1">
    <location>
        <begin position="1"/>
        <end position="34"/>
    </location>
</feature>
<dbReference type="InterPro" id="IPR001478">
    <property type="entry name" value="PDZ"/>
</dbReference>
<keyword evidence="4" id="KW-1185">Reference proteome</keyword>
<organism evidence="3 4">
    <name type="scientific">Anisakis simplex</name>
    <name type="common">Herring worm</name>
    <dbReference type="NCBI Taxonomy" id="6269"/>
    <lineage>
        <taxon>Eukaryota</taxon>
        <taxon>Metazoa</taxon>
        <taxon>Ecdysozoa</taxon>
        <taxon>Nematoda</taxon>
        <taxon>Chromadorea</taxon>
        <taxon>Rhabditida</taxon>
        <taxon>Spirurina</taxon>
        <taxon>Ascaridomorpha</taxon>
        <taxon>Ascaridoidea</taxon>
        <taxon>Anisakidae</taxon>
        <taxon>Anisakis</taxon>
        <taxon>Anisakis simplex complex</taxon>
    </lineage>
</organism>
<evidence type="ECO:0000313" key="4">
    <source>
        <dbReference type="Proteomes" id="UP000267096"/>
    </source>
</evidence>
<dbReference type="EMBL" id="UYRR01001628">
    <property type="protein sequence ID" value="VDK18831.1"/>
    <property type="molecule type" value="Genomic_DNA"/>
</dbReference>
<dbReference type="Proteomes" id="UP000267096">
    <property type="component" value="Unassembled WGS sequence"/>
</dbReference>
<reference evidence="3 4" key="1">
    <citation type="submission" date="2018-11" db="EMBL/GenBank/DDBJ databases">
        <authorList>
            <consortium name="Pathogen Informatics"/>
        </authorList>
    </citation>
    <scope>NUCLEOTIDE SEQUENCE [LARGE SCALE GENOMIC DNA]</scope>
</reference>
<gene>
    <name evidence="3" type="ORF">ASIM_LOCUS1506</name>
</gene>